<dbReference type="PROSITE" id="PS50110">
    <property type="entry name" value="RESPONSE_REGULATORY"/>
    <property type="match status" value="1"/>
</dbReference>
<dbReference type="Pfam" id="PF00072">
    <property type="entry name" value="Response_reg"/>
    <property type="match status" value="1"/>
</dbReference>
<keyword evidence="2" id="KW-0963">Cytoplasm</keyword>
<feature type="domain" description="HTH araC/xylS-type" evidence="9">
    <location>
        <begin position="303"/>
        <end position="402"/>
    </location>
</feature>
<dbReference type="SUPFAM" id="SSF52172">
    <property type="entry name" value="CheY-like"/>
    <property type="match status" value="1"/>
</dbReference>
<sequence>MIKANPIFYQVLIADDEPIIREGIRDAVDWASLGMEVAAEAEDGEEALELALGRAIDIALVDMNMPFMDGISLMKRLKEERPECRFVIITGHDEFAYAQEAIRLGVKDYILKPVNADHLVSVLRGVKEELDERHIQDNYLKKASEQIEKNIPLLRERFCQEWIDGQLEESEAVEQLEFLGLPPKLPVQAGIARWPELTVPQPLMKESDRQLYLFAMENIIGELLQPAAHVLFRDRTGHIGMLLWDEVPAKTCADAEQAVQKYLKLSIQMHLEQVREDSGGITSAYEACREAVLRDAQLSPLVRRARQLIQEQYADPELTLESLAAALQVSPVYLSRTLKKELGTSFVVFITQTRIRKAIQLLNGTDLSILEIAERTGYDSQHYFSTAFKKVMGVSPNGYRKGLAFQEEKGS</sequence>
<evidence type="ECO:0000259" key="10">
    <source>
        <dbReference type="PROSITE" id="PS50110"/>
    </source>
</evidence>
<dbReference type="SMART" id="SM00448">
    <property type="entry name" value="REC"/>
    <property type="match status" value="1"/>
</dbReference>
<proteinExistence type="predicted"/>
<dbReference type="KEGG" id="pib:BBD41_07875"/>
<keyword evidence="3 8" id="KW-0597">Phosphoprotein</keyword>
<evidence type="ECO:0000313" key="12">
    <source>
        <dbReference type="EMBL" id="OOC58418.1"/>
    </source>
</evidence>
<evidence type="ECO:0000256" key="1">
    <source>
        <dbReference type="ARBA" id="ARBA00004496"/>
    </source>
</evidence>
<dbReference type="PROSITE" id="PS00041">
    <property type="entry name" value="HTH_ARAC_FAMILY_1"/>
    <property type="match status" value="1"/>
</dbReference>
<feature type="domain" description="Response regulatory" evidence="10">
    <location>
        <begin position="10"/>
        <end position="127"/>
    </location>
</feature>
<dbReference type="SMART" id="SM00342">
    <property type="entry name" value="HTH_ARAC"/>
    <property type="match status" value="1"/>
</dbReference>
<evidence type="ECO:0000313" key="11">
    <source>
        <dbReference type="EMBL" id="ANY72511.1"/>
    </source>
</evidence>
<evidence type="ECO:0000256" key="6">
    <source>
        <dbReference type="ARBA" id="ARBA00023125"/>
    </source>
</evidence>
<dbReference type="InterPro" id="IPR018060">
    <property type="entry name" value="HTH_AraC"/>
</dbReference>
<reference evidence="11" key="1">
    <citation type="submission" date="2016-08" db="EMBL/GenBank/DDBJ databases">
        <title>Complete Genome Seqeunce of Paenibacillus sp. nov. IHBB 9852 from high altitute lake of Indian trans-Himalayas.</title>
        <authorList>
            <person name="Kiran S."/>
            <person name="Swarnkar M.K."/>
            <person name="Rana A."/>
            <person name="Tewari R."/>
            <person name="Gulati A."/>
        </authorList>
    </citation>
    <scope>NUCLEOTIDE SEQUENCE [LARGE SCALE GENOMIC DNA]</scope>
    <source>
        <strain evidence="11">IHBB 9852</strain>
    </source>
</reference>
<feature type="modified residue" description="4-aspartylphosphate" evidence="8">
    <location>
        <position position="62"/>
    </location>
</feature>
<evidence type="ECO:0000256" key="7">
    <source>
        <dbReference type="ARBA" id="ARBA00023163"/>
    </source>
</evidence>
<keyword evidence="5" id="KW-0805">Transcription regulation</keyword>
<evidence type="ECO:0000256" key="5">
    <source>
        <dbReference type="ARBA" id="ARBA00023015"/>
    </source>
</evidence>
<keyword evidence="7" id="KW-0804">Transcription</keyword>
<dbReference type="Proteomes" id="UP000189059">
    <property type="component" value="Unassembled WGS sequence"/>
</dbReference>
<evidence type="ECO:0000259" key="9">
    <source>
        <dbReference type="PROSITE" id="PS01124"/>
    </source>
</evidence>
<dbReference type="PROSITE" id="PS01124">
    <property type="entry name" value="HTH_ARAC_FAMILY_2"/>
    <property type="match status" value="1"/>
</dbReference>
<dbReference type="InterPro" id="IPR009057">
    <property type="entry name" value="Homeodomain-like_sf"/>
</dbReference>
<accession>A0A1B2DXU5</accession>
<dbReference type="PANTHER" id="PTHR42713">
    <property type="entry name" value="HISTIDINE KINASE-RELATED"/>
    <property type="match status" value="1"/>
</dbReference>
<evidence type="ECO:0000256" key="3">
    <source>
        <dbReference type="ARBA" id="ARBA00022553"/>
    </source>
</evidence>
<dbReference type="EMBL" id="CP016809">
    <property type="protein sequence ID" value="ANY72511.1"/>
    <property type="molecule type" value="Genomic_DNA"/>
</dbReference>
<dbReference type="Gene3D" id="1.10.10.60">
    <property type="entry name" value="Homeodomain-like"/>
    <property type="match status" value="2"/>
</dbReference>
<dbReference type="GO" id="GO:0003700">
    <property type="term" value="F:DNA-binding transcription factor activity"/>
    <property type="evidence" value="ECO:0007669"/>
    <property type="project" value="InterPro"/>
</dbReference>
<dbReference type="PRINTS" id="PR00032">
    <property type="entry name" value="HTHARAC"/>
</dbReference>
<dbReference type="Pfam" id="PF12833">
    <property type="entry name" value="HTH_18"/>
    <property type="match status" value="1"/>
</dbReference>
<name>A0A1B2DXU5_9BACL</name>
<dbReference type="GO" id="GO:0043565">
    <property type="term" value="F:sequence-specific DNA binding"/>
    <property type="evidence" value="ECO:0007669"/>
    <property type="project" value="InterPro"/>
</dbReference>
<dbReference type="CDD" id="cd17536">
    <property type="entry name" value="REC_YesN-like"/>
    <property type="match status" value="1"/>
</dbReference>
<dbReference type="InterPro" id="IPR051552">
    <property type="entry name" value="HptR"/>
</dbReference>
<dbReference type="InterPro" id="IPR018062">
    <property type="entry name" value="HTH_AraC-typ_CS"/>
</dbReference>
<dbReference type="InterPro" id="IPR011006">
    <property type="entry name" value="CheY-like_superfamily"/>
</dbReference>
<evidence type="ECO:0000256" key="2">
    <source>
        <dbReference type="ARBA" id="ARBA00022490"/>
    </source>
</evidence>
<gene>
    <name evidence="12" type="ORF">BBD40_22110</name>
    <name evidence="11" type="ORF">BBD41_07875</name>
</gene>
<dbReference type="OrthoDB" id="342399at2"/>
<comment type="subcellular location">
    <subcellularLocation>
        <location evidence="1">Cytoplasm</location>
    </subcellularLocation>
</comment>
<dbReference type="InterPro" id="IPR020449">
    <property type="entry name" value="Tscrpt_reg_AraC-type_HTH"/>
</dbReference>
<evidence type="ECO:0000256" key="8">
    <source>
        <dbReference type="PROSITE-ProRule" id="PRU00169"/>
    </source>
</evidence>
<organism evidence="11">
    <name type="scientific">Paenibacillus ihbetae</name>
    <dbReference type="NCBI Taxonomy" id="1870820"/>
    <lineage>
        <taxon>Bacteria</taxon>
        <taxon>Bacillati</taxon>
        <taxon>Bacillota</taxon>
        <taxon>Bacilli</taxon>
        <taxon>Bacillales</taxon>
        <taxon>Paenibacillaceae</taxon>
        <taxon>Paenibacillus</taxon>
    </lineage>
</organism>
<dbReference type="AlphaFoldDB" id="A0A1B2DXU5"/>
<dbReference type="SUPFAM" id="SSF46689">
    <property type="entry name" value="Homeodomain-like"/>
    <property type="match status" value="2"/>
</dbReference>
<dbReference type="Gene3D" id="3.40.50.2300">
    <property type="match status" value="1"/>
</dbReference>
<dbReference type="GO" id="GO:0000160">
    <property type="term" value="P:phosphorelay signal transduction system"/>
    <property type="evidence" value="ECO:0007669"/>
    <property type="project" value="UniProtKB-KW"/>
</dbReference>
<dbReference type="GO" id="GO:0005737">
    <property type="term" value="C:cytoplasm"/>
    <property type="evidence" value="ECO:0007669"/>
    <property type="project" value="UniProtKB-SubCell"/>
</dbReference>
<dbReference type="RefSeq" id="WP_077569336.1">
    <property type="nucleotide sequence ID" value="NZ_CP016809.1"/>
</dbReference>
<evidence type="ECO:0000313" key="13">
    <source>
        <dbReference type="Proteomes" id="UP000189059"/>
    </source>
</evidence>
<keyword evidence="6 11" id="KW-0238">DNA-binding</keyword>
<dbReference type="InterPro" id="IPR001789">
    <property type="entry name" value="Sig_transdc_resp-reg_receiver"/>
</dbReference>
<protein>
    <submittedName>
        <fullName evidence="11">DNA-binding response regulator</fullName>
    </submittedName>
</protein>
<dbReference type="EMBL" id="MRVI01000002">
    <property type="protein sequence ID" value="OOC58418.1"/>
    <property type="molecule type" value="Genomic_DNA"/>
</dbReference>
<reference evidence="12 13" key="2">
    <citation type="submission" date="2016-12" db="EMBL/GenBank/DDBJ databases">
        <title>Genome sequencing and description of Paenibacillus sp. nov. from high altitude lake in the Indian Trans- Himalayas.</title>
        <authorList>
            <person name="Kiran S."/>
            <person name="Swarnkar M.K."/>
            <person name="Rana A."/>
            <person name="Tewari R."/>
            <person name="Gulati A."/>
        </authorList>
    </citation>
    <scope>NUCLEOTIDE SEQUENCE [LARGE SCALE GENOMIC DNA]</scope>
    <source>
        <strain evidence="12 13">IHBB 9951</strain>
    </source>
</reference>
<evidence type="ECO:0000256" key="4">
    <source>
        <dbReference type="ARBA" id="ARBA00023012"/>
    </source>
</evidence>
<keyword evidence="13" id="KW-1185">Reference proteome</keyword>
<keyword evidence="4" id="KW-0902">Two-component regulatory system</keyword>
<dbReference type="PANTHER" id="PTHR42713:SF3">
    <property type="entry name" value="TRANSCRIPTIONAL REGULATORY PROTEIN HPTR"/>
    <property type="match status" value="1"/>
</dbReference>